<accession>A0A6A5T0V6</accession>
<sequence>MHRWQNYAAEQHGRGVYMMMSTTISSRQATVPPCTPYINPRPALSLSSYHFSTHYCRGCSKTSSSAYMSTSFSAVSKILSDIRNDRCGSLLFCRFSENPSCSSLCSNVLFGYRFAVLVSCLVYDKKKPPGEAYEYGVCVCVCVCVCVFRKESP</sequence>
<name>A0A6A5T0V6_9PLEO</name>
<protein>
    <submittedName>
        <fullName evidence="1">Uncharacterized protein</fullName>
    </submittedName>
</protein>
<dbReference type="AlphaFoldDB" id="A0A6A5T0V6"/>
<organism evidence="1 2">
    <name type="scientific">Clathrospora elynae</name>
    <dbReference type="NCBI Taxonomy" id="706981"/>
    <lineage>
        <taxon>Eukaryota</taxon>
        <taxon>Fungi</taxon>
        <taxon>Dikarya</taxon>
        <taxon>Ascomycota</taxon>
        <taxon>Pezizomycotina</taxon>
        <taxon>Dothideomycetes</taxon>
        <taxon>Pleosporomycetidae</taxon>
        <taxon>Pleosporales</taxon>
        <taxon>Diademaceae</taxon>
        <taxon>Clathrospora</taxon>
    </lineage>
</organism>
<proteinExistence type="predicted"/>
<keyword evidence="2" id="KW-1185">Reference proteome</keyword>
<dbReference type="EMBL" id="ML976007">
    <property type="protein sequence ID" value="KAF1945860.1"/>
    <property type="molecule type" value="Genomic_DNA"/>
</dbReference>
<evidence type="ECO:0000313" key="1">
    <source>
        <dbReference type="EMBL" id="KAF1945860.1"/>
    </source>
</evidence>
<dbReference type="Proteomes" id="UP000800038">
    <property type="component" value="Unassembled WGS sequence"/>
</dbReference>
<gene>
    <name evidence="1" type="ORF">EJ02DRAFT_26815</name>
</gene>
<evidence type="ECO:0000313" key="2">
    <source>
        <dbReference type="Proteomes" id="UP000800038"/>
    </source>
</evidence>
<reference evidence="1" key="1">
    <citation type="journal article" date="2020" name="Stud. Mycol.">
        <title>101 Dothideomycetes genomes: a test case for predicting lifestyles and emergence of pathogens.</title>
        <authorList>
            <person name="Haridas S."/>
            <person name="Albert R."/>
            <person name="Binder M."/>
            <person name="Bloem J."/>
            <person name="Labutti K."/>
            <person name="Salamov A."/>
            <person name="Andreopoulos B."/>
            <person name="Baker S."/>
            <person name="Barry K."/>
            <person name="Bills G."/>
            <person name="Bluhm B."/>
            <person name="Cannon C."/>
            <person name="Castanera R."/>
            <person name="Culley D."/>
            <person name="Daum C."/>
            <person name="Ezra D."/>
            <person name="Gonzalez J."/>
            <person name="Henrissat B."/>
            <person name="Kuo A."/>
            <person name="Liang C."/>
            <person name="Lipzen A."/>
            <person name="Lutzoni F."/>
            <person name="Magnuson J."/>
            <person name="Mondo S."/>
            <person name="Nolan M."/>
            <person name="Ohm R."/>
            <person name="Pangilinan J."/>
            <person name="Park H.-J."/>
            <person name="Ramirez L."/>
            <person name="Alfaro M."/>
            <person name="Sun H."/>
            <person name="Tritt A."/>
            <person name="Yoshinaga Y."/>
            <person name="Zwiers L.-H."/>
            <person name="Turgeon B."/>
            <person name="Goodwin S."/>
            <person name="Spatafora J."/>
            <person name="Crous P."/>
            <person name="Grigoriev I."/>
        </authorList>
    </citation>
    <scope>NUCLEOTIDE SEQUENCE</scope>
    <source>
        <strain evidence="1">CBS 161.51</strain>
    </source>
</reference>